<gene>
    <name evidence="1" type="ORF">FG385_18840</name>
</gene>
<dbReference type="Gene3D" id="1.10.1900.10">
    <property type="entry name" value="c-terminal domain of poly(a) binding protein"/>
    <property type="match status" value="1"/>
</dbReference>
<accession>A0A5C4M0B6</accession>
<dbReference type="RefSeq" id="WP_139098074.1">
    <property type="nucleotide sequence ID" value="NZ_VDFW01000016.1"/>
</dbReference>
<dbReference type="AlphaFoldDB" id="A0A5C4M0B6"/>
<dbReference type="Pfam" id="PF06304">
    <property type="entry name" value="DUF1048"/>
    <property type="match status" value="1"/>
</dbReference>
<dbReference type="OrthoDB" id="8083683at2"/>
<protein>
    <submittedName>
        <fullName evidence="1">DUF1048 domain-containing protein</fullName>
    </submittedName>
</protein>
<sequence>MSDTEKGGFVAKVIGPKKRWRAYKARVRQLPGNYRTAVDAIERYLMHFGPMEAENAESLFEDVADLFERAAADGTPIREIVGDDPVEFVEALIQNYDKGGYVTRERARLITAIERAEEEKGTD</sequence>
<comment type="caution">
    <text evidence="1">The sequence shown here is derived from an EMBL/GenBank/DDBJ whole genome shotgun (WGS) entry which is preliminary data.</text>
</comment>
<dbReference type="SUPFAM" id="SSF158560">
    <property type="entry name" value="BH3980-like"/>
    <property type="match status" value="1"/>
</dbReference>
<dbReference type="InterPro" id="IPR008316">
    <property type="entry name" value="UCP029876"/>
</dbReference>
<keyword evidence="2" id="KW-1185">Reference proteome</keyword>
<name>A0A5C4M0B6_9PSEU</name>
<evidence type="ECO:0000313" key="1">
    <source>
        <dbReference type="EMBL" id="TNC24120.1"/>
    </source>
</evidence>
<organism evidence="1 2">
    <name type="scientific">Amycolatopsis alkalitolerans</name>
    <dbReference type="NCBI Taxonomy" id="2547244"/>
    <lineage>
        <taxon>Bacteria</taxon>
        <taxon>Bacillati</taxon>
        <taxon>Actinomycetota</taxon>
        <taxon>Actinomycetes</taxon>
        <taxon>Pseudonocardiales</taxon>
        <taxon>Pseudonocardiaceae</taxon>
        <taxon>Amycolatopsis</taxon>
    </lineage>
</organism>
<dbReference type="Proteomes" id="UP000305546">
    <property type="component" value="Unassembled WGS sequence"/>
</dbReference>
<evidence type="ECO:0000313" key="2">
    <source>
        <dbReference type="Proteomes" id="UP000305546"/>
    </source>
</evidence>
<reference evidence="1 2" key="1">
    <citation type="submission" date="2019-06" db="EMBL/GenBank/DDBJ databases">
        <title>Amycolatopsis alkalitolerans sp. nov., isolated from Gastrodia elata Blume.</title>
        <authorList>
            <person name="Narsing Rao M.P."/>
            <person name="Li W.J."/>
        </authorList>
    </citation>
    <scope>NUCLEOTIDE SEQUENCE [LARGE SCALE GENOMIC DNA]</scope>
    <source>
        <strain evidence="1 2">SYSUP0005</strain>
    </source>
</reference>
<dbReference type="EMBL" id="VDFW01000016">
    <property type="protein sequence ID" value="TNC24120.1"/>
    <property type="molecule type" value="Genomic_DNA"/>
</dbReference>
<proteinExistence type="predicted"/>